<evidence type="ECO:0000313" key="6">
    <source>
        <dbReference type="WBParaSite" id="ECPE_0000434701-mRNA-1"/>
    </source>
</evidence>
<dbReference type="InterPro" id="IPR042063">
    <property type="entry name" value="Ubi_acti_E1_SCCH"/>
</dbReference>
<proteinExistence type="inferred from homology"/>
<dbReference type="Gene3D" id="1.10.10.2660">
    <property type="entry name" value="Ubiquitin-activating enzyme E1, SCCH domain"/>
    <property type="match status" value="1"/>
</dbReference>
<dbReference type="InterPro" id="IPR019572">
    <property type="entry name" value="UBA_E1_SCCH"/>
</dbReference>
<reference evidence="6" key="1">
    <citation type="submission" date="2016-06" db="UniProtKB">
        <authorList>
            <consortium name="WormBaseParasite"/>
        </authorList>
    </citation>
    <scope>IDENTIFICATION</scope>
</reference>
<comment type="similarity">
    <text evidence="1">Belongs to the ubiquitin-activating E1 family.</text>
</comment>
<evidence type="ECO:0000313" key="4">
    <source>
        <dbReference type="EMBL" id="VDP72293.1"/>
    </source>
</evidence>
<evidence type="ECO:0000259" key="3">
    <source>
        <dbReference type="Pfam" id="PF10585"/>
    </source>
</evidence>
<gene>
    <name evidence="4" type="ORF">ECPE_LOCUS4335</name>
</gene>
<organism evidence="6">
    <name type="scientific">Echinostoma caproni</name>
    <dbReference type="NCBI Taxonomy" id="27848"/>
    <lineage>
        <taxon>Eukaryota</taxon>
        <taxon>Metazoa</taxon>
        <taxon>Spiralia</taxon>
        <taxon>Lophotrochozoa</taxon>
        <taxon>Platyhelminthes</taxon>
        <taxon>Trematoda</taxon>
        <taxon>Digenea</taxon>
        <taxon>Plagiorchiida</taxon>
        <taxon>Echinostomata</taxon>
        <taxon>Echinostomatoidea</taxon>
        <taxon>Echinostomatidae</taxon>
        <taxon>Echinostoma</taxon>
    </lineage>
</organism>
<evidence type="ECO:0000256" key="1">
    <source>
        <dbReference type="ARBA" id="ARBA00005673"/>
    </source>
</evidence>
<reference evidence="4 5" key="2">
    <citation type="submission" date="2018-11" db="EMBL/GenBank/DDBJ databases">
        <authorList>
            <consortium name="Pathogen Informatics"/>
        </authorList>
    </citation>
    <scope>NUCLEOTIDE SEQUENCE [LARGE SCALE GENOMIC DNA]</scope>
    <source>
        <strain evidence="4 5">Egypt</strain>
    </source>
</reference>
<name>A0A183ABK0_9TREM</name>
<dbReference type="AlphaFoldDB" id="A0A183ABK0"/>
<dbReference type="Proteomes" id="UP000272942">
    <property type="component" value="Unassembled WGS sequence"/>
</dbReference>
<protein>
    <submittedName>
        <fullName evidence="6">UBA_e1_thiolCys domain-containing protein</fullName>
    </submittedName>
</protein>
<sequence>MTTLEKLDANLTKDKPKSFEDCLAWARLLWQILNQSKELTVQFPAASTSMHSTCTAR</sequence>
<accession>A0A183ABK0</accession>
<evidence type="ECO:0000313" key="5">
    <source>
        <dbReference type="Proteomes" id="UP000272942"/>
    </source>
</evidence>
<feature type="domain" description="Ubiquitin-activating enzyme SCCH" evidence="3">
    <location>
        <begin position="2"/>
        <end position="48"/>
    </location>
</feature>
<comment type="pathway">
    <text evidence="2">Protein modification.</text>
</comment>
<dbReference type="Pfam" id="PF10585">
    <property type="entry name" value="UBA_E1_SCCH"/>
    <property type="match status" value="1"/>
</dbReference>
<keyword evidence="5" id="KW-1185">Reference proteome</keyword>
<dbReference type="WBParaSite" id="ECPE_0000434701-mRNA-1">
    <property type="protein sequence ID" value="ECPE_0000434701-mRNA-1"/>
    <property type="gene ID" value="ECPE_0000434701"/>
</dbReference>
<dbReference type="EMBL" id="UZAN01041198">
    <property type="protein sequence ID" value="VDP72293.1"/>
    <property type="molecule type" value="Genomic_DNA"/>
</dbReference>
<evidence type="ECO:0000256" key="2">
    <source>
        <dbReference type="ARBA" id="ARBA00043952"/>
    </source>
</evidence>